<protein>
    <submittedName>
        <fullName evidence="3">Autotransporter-like protein</fullName>
    </submittedName>
</protein>
<dbReference type="AlphaFoldDB" id="A0A369CAX3"/>
<dbReference type="SMART" id="SM00869">
    <property type="entry name" value="Autotransporter"/>
    <property type="match status" value="1"/>
</dbReference>
<feature type="domain" description="Autotransporter" evidence="2">
    <location>
        <begin position="215"/>
        <end position="485"/>
    </location>
</feature>
<dbReference type="SUPFAM" id="SSF103515">
    <property type="entry name" value="Autotransporter"/>
    <property type="match status" value="1"/>
</dbReference>
<accession>A0A369CAX3</accession>
<sequence>MNKLTFAASAAALAFGALQNAHAASYEYVGSWNVGEGPQWSTNPPVYSAQEAAALLYGGNPEDYAISTVSADPADINYLAYLDGWGDSQYLYNPQPQDWKLDVGNPGYDDPGGSGTAYSAYVLDHSCMDRYSDPNAVCTDAFINYAFLIIRGGMPMTFMPLLLEGSARNRLDTLYQRRESTGGGTDRLALADGPIRLAAADTGTRTDAGDTAGTMAPAGTGFFLESRYADFQRSADGDGNGLDGSGWQFTAGYDQHLGDSLMAGVALGYDNLQGDSLLAGNSAEGDIYSLSVYGRYAPGGWYADGALGYAYGDFDTNRDGHRGGTNSDQLFAELRVGTHRDLEFGVTASPYAGLRYTWNGIDGYRERGAGGYTYDDHDSEAAYGLFGVRLDFGSHASGGWVLRPSLDATFSKRLTGGNDDLDYLDASSNPSSASVLDFDERGAGLSARLELQRSRAYSLLLGFGLAHGSEGTTSKSAYIGATIPL</sequence>
<feature type="signal peptide" evidence="1">
    <location>
        <begin position="1"/>
        <end position="23"/>
    </location>
</feature>
<dbReference type="Gene3D" id="2.40.128.130">
    <property type="entry name" value="Autotransporter beta-domain"/>
    <property type="match status" value="1"/>
</dbReference>
<dbReference type="InterPro" id="IPR036709">
    <property type="entry name" value="Autotransporte_beta_dom_sf"/>
</dbReference>
<evidence type="ECO:0000313" key="4">
    <source>
        <dbReference type="Proteomes" id="UP000252707"/>
    </source>
</evidence>
<comment type="caution">
    <text evidence="3">The sequence shown here is derived from an EMBL/GenBank/DDBJ whole genome shotgun (WGS) entry which is preliminary data.</text>
</comment>
<dbReference type="Pfam" id="PF03797">
    <property type="entry name" value="Autotransporter"/>
    <property type="match status" value="1"/>
</dbReference>
<dbReference type="EMBL" id="QPJY01000003">
    <property type="protein sequence ID" value="RCX31182.1"/>
    <property type="molecule type" value="Genomic_DNA"/>
</dbReference>
<dbReference type="OrthoDB" id="5699539at2"/>
<dbReference type="PROSITE" id="PS51208">
    <property type="entry name" value="AUTOTRANSPORTER"/>
    <property type="match status" value="1"/>
</dbReference>
<name>A0A369CAX3_9GAMM</name>
<keyword evidence="1" id="KW-0732">Signal</keyword>
<keyword evidence="4" id="KW-1185">Reference proteome</keyword>
<dbReference type="InterPro" id="IPR005546">
    <property type="entry name" value="Autotransporte_beta"/>
</dbReference>
<evidence type="ECO:0000313" key="3">
    <source>
        <dbReference type="EMBL" id="RCX31182.1"/>
    </source>
</evidence>
<gene>
    <name evidence="3" type="ORF">DFQ59_103146</name>
</gene>
<evidence type="ECO:0000256" key="1">
    <source>
        <dbReference type="SAM" id="SignalP"/>
    </source>
</evidence>
<dbReference type="RefSeq" id="WP_114279365.1">
    <property type="nucleotide sequence ID" value="NZ_QPJY01000003.1"/>
</dbReference>
<reference evidence="3 4" key="1">
    <citation type="submission" date="2018-07" db="EMBL/GenBank/DDBJ databases">
        <title>Genomic Encyclopedia of Type Strains, Phase IV (KMG-IV): sequencing the most valuable type-strain genomes for metagenomic binning, comparative biology and taxonomic classification.</title>
        <authorList>
            <person name="Goeker M."/>
        </authorList>
    </citation>
    <scope>NUCLEOTIDE SEQUENCE [LARGE SCALE GENOMIC DNA]</scope>
    <source>
        <strain evidence="3 4">DSM 26407</strain>
    </source>
</reference>
<dbReference type="Proteomes" id="UP000252707">
    <property type="component" value="Unassembled WGS sequence"/>
</dbReference>
<feature type="chain" id="PRO_5017050146" evidence="1">
    <location>
        <begin position="24"/>
        <end position="485"/>
    </location>
</feature>
<proteinExistence type="predicted"/>
<evidence type="ECO:0000259" key="2">
    <source>
        <dbReference type="PROSITE" id="PS51208"/>
    </source>
</evidence>
<organism evidence="3 4">
    <name type="scientific">Thioalbus denitrificans</name>
    <dbReference type="NCBI Taxonomy" id="547122"/>
    <lineage>
        <taxon>Bacteria</taxon>
        <taxon>Pseudomonadati</taxon>
        <taxon>Pseudomonadota</taxon>
        <taxon>Gammaproteobacteria</taxon>
        <taxon>Chromatiales</taxon>
        <taxon>Ectothiorhodospiraceae</taxon>
        <taxon>Thioalbus</taxon>
    </lineage>
</organism>